<evidence type="ECO:0000256" key="6">
    <source>
        <dbReference type="ARBA" id="ARBA00022989"/>
    </source>
</evidence>
<dbReference type="GO" id="GO:0012505">
    <property type="term" value="C:endomembrane system"/>
    <property type="evidence" value="ECO:0007669"/>
    <property type="project" value="UniProtKB-SubCell"/>
</dbReference>
<dbReference type="OrthoDB" id="1508846at2759"/>
<keyword evidence="8 9" id="KW-0472">Membrane</keyword>
<proteinExistence type="inferred from homology"/>
<comment type="similarity">
    <text evidence="2">Belongs to the V-ATPase e1/e2 subunit family.</text>
</comment>
<dbReference type="STRING" id="1109443.G4TV77"/>
<dbReference type="PANTHER" id="PTHR12263">
    <property type="entry name" value="VACUOLAR ATP SYNTHASE SUBUNIT H"/>
    <property type="match status" value="1"/>
</dbReference>
<comment type="caution">
    <text evidence="10">The sequence shown here is derived from an EMBL/GenBank/DDBJ whole genome shotgun (WGS) entry which is preliminary data.</text>
</comment>
<feature type="transmembrane region" description="Helical" evidence="9">
    <location>
        <begin position="36"/>
        <end position="54"/>
    </location>
</feature>
<keyword evidence="6 9" id="KW-1133">Transmembrane helix</keyword>
<evidence type="ECO:0000256" key="9">
    <source>
        <dbReference type="SAM" id="Phobius"/>
    </source>
</evidence>
<dbReference type="AlphaFoldDB" id="G4TV77"/>
<dbReference type="OMA" id="WAITYLC"/>
<protein>
    <submittedName>
        <fullName evidence="10">Uncharacterized protein</fullName>
    </submittedName>
</protein>
<dbReference type="PANTHER" id="PTHR12263:SF0">
    <property type="entry name" value="V-TYPE PROTON ATPASE SUBUNIT"/>
    <property type="match status" value="1"/>
</dbReference>
<evidence type="ECO:0000256" key="7">
    <source>
        <dbReference type="ARBA" id="ARBA00023065"/>
    </source>
</evidence>
<keyword evidence="7" id="KW-0406">Ion transport</keyword>
<evidence type="ECO:0000256" key="2">
    <source>
        <dbReference type="ARBA" id="ARBA00008328"/>
    </source>
</evidence>
<keyword evidence="4 9" id="KW-0812">Transmembrane</keyword>
<dbReference type="InterPro" id="IPR008389">
    <property type="entry name" value="ATPase_V0-cplx_e1/e2_su"/>
</dbReference>
<feature type="transmembrane region" description="Helical" evidence="9">
    <location>
        <begin position="6"/>
        <end position="24"/>
    </location>
</feature>
<dbReference type="eggNOG" id="ENOG502S76V">
    <property type="taxonomic scope" value="Eukaryota"/>
</dbReference>
<name>G4TV77_SERID</name>
<dbReference type="Proteomes" id="UP000007148">
    <property type="component" value="Unassembled WGS sequence"/>
</dbReference>
<evidence type="ECO:0000256" key="4">
    <source>
        <dbReference type="ARBA" id="ARBA00022692"/>
    </source>
</evidence>
<keyword evidence="5" id="KW-0375">Hydrogen ion transport</keyword>
<gene>
    <name evidence="10" type="ORF">PIIN_09204</name>
</gene>
<evidence type="ECO:0000313" key="10">
    <source>
        <dbReference type="EMBL" id="CCA75220.1"/>
    </source>
</evidence>
<dbReference type="Pfam" id="PF05493">
    <property type="entry name" value="ATP_synt_H"/>
    <property type="match status" value="1"/>
</dbReference>
<keyword evidence="11" id="KW-1185">Reference proteome</keyword>
<dbReference type="InParanoid" id="G4TV77"/>
<reference evidence="10 11" key="1">
    <citation type="journal article" date="2011" name="PLoS Pathog.">
        <title>Endophytic Life Strategies Decoded by Genome and Transcriptome Analyses of the Mutualistic Root Symbiont Piriformospora indica.</title>
        <authorList>
            <person name="Zuccaro A."/>
            <person name="Lahrmann U."/>
            <person name="Guldener U."/>
            <person name="Langen G."/>
            <person name="Pfiffi S."/>
            <person name="Biedenkopf D."/>
            <person name="Wong P."/>
            <person name="Samans B."/>
            <person name="Grimm C."/>
            <person name="Basiewicz M."/>
            <person name="Murat C."/>
            <person name="Martin F."/>
            <person name="Kogel K.H."/>
        </authorList>
    </citation>
    <scope>NUCLEOTIDE SEQUENCE [LARGE SCALE GENOMIC DNA]</scope>
    <source>
        <strain evidence="10 11">DSM 11827</strain>
    </source>
</reference>
<comment type="subcellular location">
    <subcellularLocation>
        <location evidence="1">Endomembrane system</location>
        <topology evidence="1">Multi-pass membrane protein</topology>
    </subcellularLocation>
</comment>
<accession>G4TV77</accession>
<evidence type="ECO:0000256" key="8">
    <source>
        <dbReference type="ARBA" id="ARBA00023136"/>
    </source>
</evidence>
<dbReference type="GO" id="GO:0046961">
    <property type="term" value="F:proton-transporting ATPase activity, rotational mechanism"/>
    <property type="evidence" value="ECO:0007669"/>
    <property type="project" value="InterPro"/>
</dbReference>
<evidence type="ECO:0000313" key="11">
    <source>
        <dbReference type="Proteomes" id="UP000007148"/>
    </source>
</evidence>
<evidence type="ECO:0000256" key="1">
    <source>
        <dbReference type="ARBA" id="ARBA00004127"/>
    </source>
</evidence>
<dbReference type="GO" id="GO:0000220">
    <property type="term" value="C:vacuolar proton-transporting V-type ATPase, V0 domain"/>
    <property type="evidence" value="ECO:0007669"/>
    <property type="project" value="TreeGrafter"/>
</dbReference>
<sequence>MGGFLVLLVFAAVIGLNFLGWFAVPKGPQQTLIRTMVILTLTCCFLMWSITYLAQLHPLIAPRRSDLRFEEEKRTVDL</sequence>
<dbReference type="EMBL" id="CAFZ01000414">
    <property type="protein sequence ID" value="CCA75220.1"/>
    <property type="molecule type" value="Genomic_DNA"/>
</dbReference>
<dbReference type="FunCoup" id="G4TV77">
    <property type="interactions" value="87"/>
</dbReference>
<evidence type="ECO:0000256" key="5">
    <source>
        <dbReference type="ARBA" id="ARBA00022781"/>
    </source>
</evidence>
<dbReference type="GO" id="GO:0007035">
    <property type="term" value="P:vacuolar acidification"/>
    <property type="evidence" value="ECO:0007669"/>
    <property type="project" value="TreeGrafter"/>
</dbReference>
<organism evidence="10 11">
    <name type="scientific">Serendipita indica (strain DSM 11827)</name>
    <name type="common">Root endophyte fungus</name>
    <name type="synonym">Piriformospora indica</name>
    <dbReference type="NCBI Taxonomy" id="1109443"/>
    <lineage>
        <taxon>Eukaryota</taxon>
        <taxon>Fungi</taxon>
        <taxon>Dikarya</taxon>
        <taxon>Basidiomycota</taxon>
        <taxon>Agaricomycotina</taxon>
        <taxon>Agaricomycetes</taxon>
        <taxon>Sebacinales</taxon>
        <taxon>Serendipitaceae</taxon>
        <taxon>Serendipita</taxon>
    </lineage>
</organism>
<keyword evidence="3" id="KW-0813">Transport</keyword>
<dbReference type="HOGENOM" id="CLU_170555_1_0_1"/>
<evidence type="ECO:0000256" key="3">
    <source>
        <dbReference type="ARBA" id="ARBA00022448"/>
    </source>
</evidence>